<proteinExistence type="inferred from homology"/>
<dbReference type="InterPro" id="IPR047215">
    <property type="entry name" value="Galactose_mutarotase-like"/>
</dbReference>
<comment type="caution">
    <text evidence="4">The sequence shown here is derived from an EMBL/GenBank/DDBJ whole genome shotgun (WGS) entry which is preliminary data.</text>
</comment>
<dbReference type="Proteomes" id="UP000051223">
    <property type="component" value="Unassembled WGS sequence"/>
</dbReference>
<dbReference type="PATRIC" id="fig|1423754.3.peg.1147"/>
<gene>
    <name evidence="4" type="ORF">FC39_GL001116</name>
</gene>
<dbReference type="eggNOG" id="COG2017">
    <property type="taxonomic scope" value="Bacteria"/>
</dbReference>
<evidence type="ECO:0000256" key="1">
    <source>
        <dbReference type="ARBA" id="ARBA00006206"/>
    </source>
</evidence>
<evidence type="ECO:0000313" key="5">
    <source>
        <dbReference type="Proteomes" id="UP000051223"/>
    </source>
</evidence>
<name>A0A0R1YQ12_9LACO</name>
<dbReference type="GO" id="GO:0006006">
    <property type="term" value="P:glucose metabolic process"/>
    <property type="evidence" value="ECO:0007669"/>
    <property type="project" value="TreeGrafter"/>
</dbReference>
<dbReference type="GO" id="GO:0030246">
    <property type="term" value="F:carbohydrate binding"/>
    <property type="evidence" value="ECO:0007669"/>
    <property type="project" value="InterPro"/>
</dbReference>
<dbReference type="Gene3D" id="2.70.98.10">
    <property type="match status" value="1"/>
</dbReference>
<dbReference type="CDD" id="cd09019">
    <property type="entry name" value="galactose_mutarotase_like"/>
    <property type="match status" value="1"/>
</dbReference>
<dbReference type="PANTHER" id="PTHR10091:SF0">
    <property type="entry name" value="GALACTOSE MUTAROTASE"/>
    <property type="match status" value="1"/>
</dbReference>
<dbReference type="STRING" id="1423754.FC39_GL001116"/>
<keyword evidence="5" id="KW-1185">Reference proteome</keyword>
<dbReference type="GO" id="GO:0033499">
    <property type="term" value="P:galactose catabolic process via UDP-galactose, Leloir pathway"/>
    <property type="evidence" value="ECO:0007669"/>
    <property type="project" value="TreeGrafter"/>
</dbReference>
<dbReference type="GO" id="GO:0005737">
    <property type="term" value="C:cytoplasm"/>
    <property type="evidence" value="ECO:0007669"/>
    <property type="project" value="TreeGrafter"/>
</dbReference>
<dbReference type="EMBL" id="AZGI01000001">
    <property type="protein sequence ID" value="KRM41308.1"/>
    <property type="molecule type" value="Genomic_DNA"/>
</dbReference>
<dbReference type="GO" id="GO:0004034">
    <property type="term" value="F:aldose 1-epimerase activity"/>
    <property type="evidence" value="ECO:0007669"/>
    <property type="project" value="TreeGrafter"/>
</dbReference>
<dbReference type="InterPro" id="IPR008183">
    <property type="entry name" value="Aldose_1/G6P_1-epimerase"/>
</dbReference>
<keyword evidence="3" id="KW-0119">Carbohydrate metabolism</keyword>
<sequence length="329" mass="36453">METSFIKYGRKDEKDLCEITLTNDAGMQVKVLNYGATLEKVLMPDGKNMILSLEKPEDYSKERNYLGGTVGRICGRVKAGQWKHGNEIVQLPLNEGKNHVHGGLGIDTKVWDFKLHAEDDKAKVDLFYFDPDGSNSFPGNMKIHVVCELDNENNLKYEINAVSDKLTIFNPANHTYFSLGESAKNLKLKVNADYYVPVAADGIPTQGMASVKDTAFDFTKEKTVNGALTADDEQIKSRRGMDHPLILNGNSPAVVLSSKNHKMTMTTNAPAVVVYTGNHFDHTGLAKNIGQYDGITFEAQCPPVGGSDLGEITLLPNEKYERKVCWNFE</sequence>
<dbReference type="InterPro" id="IPR014718">
    <property type="entry name" value="GH-type_carb-bd"/>
</dbReference>
<dbReference type="PANTHER" id="PTHR10091">
    <property type="entry name" value="ALDOSE-1-EPIMERASE"/>
    <property type="match status" value="1"/>
</dbReference>
<keyword evidence="2" id="KW-0413">Isomerase</keyword>
<evidence type="ECO:0000256" key="2">
    <source>
        <dbReference type="ARBA" id="ARBA00023235"/>
    </source>
</evidence>
<reference evidence="4 5" key="1">
    <citation type="journal article" date="2015" name="Genome Announc.">
        <title>Expanding the biotechnology potential of lactobacilli through comparative genomics of 213 strains and associated genera.</title>
        <authorList>
            <person name="Sun Z."/>
            <person name="Harris H.M."/>
            <person name="McCann A."/>
            <person name="Guo C."/>
            <person name="Argimon S."/>
            <person name="Zhang W."/>
            <person name="Yang X."/>
            <person name="Jeffery I.B."/>
            <person name="Cooney J.C."/>
            <person name="Kagawa T.F."/>
            <person name="Liu W."/>
            <person name="Song Y."/>
            <person name="Salvetti E."/>
            <person name="Wrobel A."/>
            <person name="Rasinkangas P."/>
            <person name="Parkhill J."/>
            <person name="Rea M.C."/>
            <person name="O'Sullivan O."/>
            <person name="Ritari J."/>
            <person name="Douillard F.P."/>
            <person name="Paul Ross R."/>
            <person name="Yang R."/>
            <person name="Briner A.E."/>
            <person name="Felis G.E."/>
            <person name="de Vos W.M."/>
            <person name="Barrangou R."/>
            <person name="Klaenhammer T.R."/>
            <person name="Caufield P.W."/>
            <person name="Cui Y."/>
            <person name="Zhang H."/>
            <person name="O'Toole P.W."/>
        </authorList>
    </citation>
    <scope>NUCLEOTIDE SEQUENCE [LARGE SCALE GENOMIC DNA]</scope>
    <source>
        <strain evidence="4 5">DSM 5661</strain>
    </source>
</reference>
<comment type="similarity">
    <text evidence="1">Belongs to the aldose epimerase family.</text>
</comment>
<organism evidence="4 5">
    <name type="scientific">Lactobacillus hamsteri DSM 5661 = JCM 6256</name>
    <dbReference type="NCBI Taxonomy" id="1423754"/>
    <lineage>
        <taxon>Bacteria</taxon>
        <taxon>Bacillati</taxon>
        <taxon>Bacillota</taxon>
        <taxon>Bacilli</taxon>
        <taxon>Lactobacillales</taxon>
        <taxon>Lactobacillaceae</taxon>
        <taxon>Lactobacillus</taxon>
    </lineage>
</organism>
<evidence type="ECO:0000313" key="4">
    <source>
        <dbReference type="EMBL" id="KRM41308.1"/>
    </source>
</evidence>
<evidence type="ECO:0000256" key="3">
    <source>
        <dbReference type="ARBA" id="ARBA00023277"/>
    </source>
</evidence>
<dbReference type="OrthoDB" id="9779408at2"/>
<accession>A0A0R1YQ12</accession>
<protein>
    <submittedName>
        <fullName evidence="4">Galactose-1-epimerase</fullName>
    </submittedName>
</protein>
<dbReference type="Pfam" id="PF01263">
    <property type="entry name" value="Aldose_epim"/>
    <property type="match status" value="1"/>
</dbReference>
<dbReference type="AlphaFoldDB" id="A0A0R1YQ12"/>
<dbReference type="SUPFAM" id="SSF74650">
    <property type="entry name" value="Galactose mutarotase-like"/>
    <property type="match status" value="1"/>
</dbReference>
<dbReference type="InterPro" id="IPR011013">
    <property type="entry name" value="Gal_mutarotase_sf_dom"/>
</dbReference>
<dbReference type="RefSeq" id="WP_025080316.1">
    <property type="nucleotide sequence ID" value="NZ_AZGI01000001.1"/>
</dbReference>